<organism evidence="1 2">
    <name type="scientific">Chitinophaga agrisoli</name>
    <dbReference type="NCBI Taxonomy" id="2607653"/>
    <lineage>
        <taxon>Bacteria</taxon>
        <taxon>Pseudomonadati</taxon>
        <taxon>Bacteroidota</taxon>
        <taxon>Chitinophagia</taxon>
        <taxon>Chitinophagales</taxon>
        <taxon>Chitinophagaceae</taxon>
        <taxon>Chitinophaga</taxon>
    </lineage>
</organism>
<dbReference type="Gene3D" id="3.40.50.2300">
    <property type="match status" value="1"/>
</dbReference>
<evidence type="ECO:0008006" key="3">
    <source>
        <dbReference type="Google" id="ProtNLM"/>
    </source>
</evidence>
<proteinExistence type="predicted"/>
<name>A0A5B2VSA5_9BACT</name>
<reference evidence="1 2" key="1">
    <citation type="submission" date="2019-09" db="EMBL/GenBank/DDBJ databases">
        <title>Chitinophaga ginsengihumi sp. nov., isolated from soil of ginseng rhizosphere.</title>
        <authorList>
            <person name="Lee J."/>
        </authorList>
    </citation>
    <scope>NUCLEOTIDE SEQUENCE [LARGE SCALE GENOMIC DNA]</scope>
    <source>
        <strain evidence="1 2">BN140078</strain>
    </source>
</reference>
<dbReference type="RefSeq" id="WP_149839231.1">
    <property type="nucleotide sequence ID" value="NZ_VUOC01000003.1"/>
</dbReference>
<gene>
    <name evidence="1" type="ORF">F0L74_17775</name>
</gene>
<comment type="caution">
    <text evidence="1">The sequence shown here is derived from an EMBL/GenBank/DDBJ whole genome shotgun (WGS) entry which is preliminary data.</text>
</comment>
<sequence length="101" mass="11414">MLRVKNIILLGNSRQELLEMQHQLHNLGGGVHAVIADLQVITELLHTQRADLIILYVATGEGIYSQYVHAIRRNRLADEVPLVVCREPLETEALEGLLRIK</sequence>
<evidence type="ECO:0000313" key="2">
    <source>
        <dbReference type="Proteomes" id="UP000324611"/>
    </source>
</evidence>
<dbReference type="EMBL" id="VUOC01000003">
    <property type="protein sequence ID" value="KAA2241724.1"/>
    <property type="molecule type" value="Genomic_DNA"/>
</dbReference>
<reference evidence="1 2" key="2">
    <citation type="submission" date="2019-09" db="EMBL/GenBank/DDBJ databases">
        <authorList>
            <person name="Jin C."/>
        </authorList>
    </citation>
    <scope>NUCLEOTIDE SEQUENCE [LARGE SCALE GENOMIC DNA]</scope>
    <source>
        <strain evidence="1 2">BN140078</strain>
    </source>
</reference>
<accession>A0A5B2VSA5</accession>
<dbReference type="AlphaFoldDB" id="A0A5B2VSA5"/>
<dbReference type="Proteomes" id="UP000324611">
    <property type="component" value="Unassembled WGS sequence"/>
</dbReference>
<protein>
    <recommendedName>
        <fullName evidence="3">Response regulatory domain-containing protein</fullName>
    </recommendedName>
</protein>
<keyword evidence="2" id="KW-1185">Reference proteome</keyword>
<evidence type="ECO:0000313" key="1">
    <source>
        <dbReference type="EMBL" id="KAA2241724.1"/>
    </source>
</evidence>